<organism evidence="1 2">
    <name type="scientific">Paraphaeosphaeria minitans</name>
    <dbReference type="NCBI Taxonomy" id="565426"/>
    <lineage>
        <taxon>Eukaryota</taxon>
        <taxon>Fungi</taxon>
        <taxon>Dikarya</taxon>
        <taxon>Ascomycota</taxon>
        <taxon>Pezizomycotina</taxon>
        <taxon>Dothideomycetes</taxon>
        <taxon>Pleosporomycetidae</taxon>
        <taxon>Pleosporales</taxon>
        <taxon>Massarineae</taxon>
        <taxon>Didymosphaeriaceae</taxon>
        <taxon>Paraphaeosphaeria</taxon>
    </lineage>
</organism>
<keyword evidence="2" id="KW-1185">Reference proteome</keyword>
<name>A0A9P6GPC4_9PLEO</name>
<accession>A0A9P6GPC4</accession>
<sequence>MGVKGCWTCRAGEQAGEYLGTESATGPNGQHERDGLVDYLDPQLTKPRAQGECRGYGMQLSWPREGDGKRAVVARDVDVVPRGRNLNHSPPRARFVNAGAWDVELAARLHLERERDGNWN</sequence>
<protein>
    <submittedName>
        <fullName evidence="1">Uncharacterized protein</fullName>
    </submittedName>
</protein>
<gene>
    <name evidence="1" type="ORF">PMIN01_02005</name>
</gene>
<dbReference type="AlphaFoldDB" id="A0A9P6GPC4"/>
<dbReference type="Proteomes" id="UP000756921">
    <property type="component" value="Unassembled WGS sequence"/>
</dbReference>
<evidence type="ECO:0000313" key="1">
    <source>
        <dbReference type="EMBL" id="KAF9739371.1"/>
    </source>
</evidence>
<dbReference type="EMBL" id="WJXW01000002">
    <property type="protein sequence ID" value="KAF9739371.1"/>
    <property type="molecule type" value="Genomic_DNA"/>
</dbReference>
<evidence type="ECO:0000313" key="2">
    <source>
        <dbReference type="Proteomes" id="UP000756921"/>
    </source>
</evidence>
<comment type="caution">
    <text evidence="1">The sequence shown here is derived from an EMBL/GenBank/DDBJ whole genome shotgun (WGS) entry which is preliminary data.</text>
</comment>
<reference evidence="1" key="1">
    <citation type="journal article" date="2020" name="Mol. Plant Microbe Interact.">
        <title>Genome Sequence of the Biocontrol Agent Coniothyrium minitans strain Conio (IMI 134523).</title>
        <authorList>
            <person name="Patel D."/>
            <person name="Shittu T.A."/>
            <person name="Baroncelli R."/>
            <person name="Muthumeenakshi S."/>
            <person name="Osborne T.H."/>
            <person name="Janganan T.K."/>
            <person name="Sreenivasaprasad S."/>
        </authorList>
    </citation>
    <scope>NUCLEOTIDE SEQUENCE</scope>
    <source>
        <strain evidence="1">Conio</strain>
    </source>
</reference>
<proteinExistence type="predicted"/>
<dbReference type="OrthoDB" id="5130013at2759"/>